<evidence type="ECO:0000313" key="3">
    <source>
        <dbReference type="Proteomes" id="UP000030017"/>
    </source>
</evidence>
<feature type="transmembrane region" description="Helical" evidence="1">
    <location>
        <begin position="209"/>
        <end position="231"/>
    </location>
</feature>
<feature type="transmembrane region" description="Helical" evidence="1">
    <location>
        <begin position="140"/>
        <end position="158"/>
    </location>
</feature>
<sequence>MKISSDGRITFLDLTGLLVLTAVVSVSFYHPFYFGDELTAFFRRPEDRTFLSVFSDLNSYKPRLVFNTIWALYGTYDAPRFVPMVINLLGLWGTASILYLIARRRFDAPRVVSFLIGAICITSRFAIMLSFDYLSGNIETLSAFLFFAAVYYSLDFVGGNSGKSTHLFAIFLLAICAVLVHERYIVAMFVLGVMIALESVITRRQLPLRIVAGVAIAVLPFLVFFLAGKWFSSLAVSTGTAGQPIEVGADTLLIVARYLGNVLLGTNFGLPWFVGSLSLDRSPGAFVIPMMAVSAILAWAGVLWKPRNVKWPRVLLIVGLMLALISVAALPGVDKQESRWMFPVASLLSLLVIALGRRKAAIRLLLVYLAINMVYFFSGSYKDVFNIEASTEAKHFGQAFLEIPWGGNAGLLLDAPQPQTSWWLGGDTVLGNDAKSGRMFCRANFNIDSECIVPFSATAVDVHRYEFGFKFSSRAPDGAESPTYTYMGKEDLVASNNLIGAIVEAAESAKSSPFVSLEVSPRSIDVCGSRAEKGTENIVVRWSVTIPEVESVTVWLVPADGAPMLFANAEPVGTAETGNWVASEISFVLMDSGSSTMLAAQRVETEACAIIDTSR</sequence>
<reference evidence="2 3" key="1">
    <citation type="submission" date="2013-08" db="EMBL/GenBank/DDBJ databases">
        <title>Genome sequencing of Lysobacter.</title>
        <authorList>
            <person name="Zhang S."/>
            <person name="Wang G."/>
        </authorList>
    </citation>
    <scope>NUCLEOTIDE SEQUENCE [LARGE SCALE GENOMIC DNA]</scope>
    <source>
        <strain evidence="2 3">Ko07</strain>
    </source>
</reference>
<organism evidence="2 3">
    <name type="scientific">Lysobacter concretionis Ko07 = DSM 16239</name>
    <dbReference type="NCBI Taxonomy" id="1122185"/>
    <lineage>
        <taxon>Bacteria</taxon>
        <taxon>Pseudomonadati</taxon>
        <taxon>Pseudomonadota</taxon>
        <taxon>Gammaproteobacteria</taxon>
        <taxon>Lysobacterales</taxon>
        <taxon>Lysobacteraceae</taxon>
        <taxon>Novilysobacter</taxon>
    </lineage>
</organism>
<feature type="transmembrane region" description="Helical" evidence="1">
    <location>
        <begin position="12"/>
        <end position="32"/>
    </location>
</feature>
<proteinExistence type="predicted"/>
<keyword evidence="1" id="KW-1133">Transmembrane helix</keyword>
<accession>A0A0A0ERU5</accession>
<protein>
    <recommendedName>
        <fullName evidence="4">Glycosyltransferase RgtA/B/C/D-like domain-containing protein</fullName>
    </recommendedName>
</protein>
<feature type="transmembrane region" description="Helical" evidence="1">
    <location>
        <begin position="81"/>
        <end position="102"/>
    </location>
</feature>
<dbReference type="AlphaFoldDB" id="A0A0A0ERU5"/>
<feature type="transmembrane region" description="Helical" evidence="1">
    <location>
        <begin position="170"/>
        <end position="197"/>
    </location>
</feature>
<gene>
    <name evidence="2" type="ORF">N792_01570</name>
</gene>
<feature type="transmembrane region" description="Helical" evidence="1">
    <location>
        <begin position="252"/>
        <end position="273"/>
    </location>
</feature>
<evidence type="ECO:0008006" key="4">
    <source>
        <dbReference type="Google" id="ProtNLM"/>
    </source>
</evidence>
<feature type="transmembrane region" description="Helical" evidence="1">
    <location>
        <begin position="114"/>
        <end position="134"/>
    </location>
</feature>
<keyword evidence="1" id="KW-0472">Membrane</keyword>
<feature type="transmembrane region" description="Helical" evidence="1">
    <location>
        <begin position="339"/>
        <end position="355"/>
    </location>
</feature>
<feature type="transmembrane region" description="Helical" evidence="1">
    <location>
        <begin position="285"/>
        <end position="302"/>
    </location>
</feature>
<feature type="transmembrane region" description="Helical" evidence="1">
    <location>
        <begin position="362"/>
        <end position="381"/>
    </location>
</feature>
<dbReference type="RefSeq" id="WP_036191816.1">
    <property type="nucleotide sequence ID" value="NZ_AVPS01000001.1"/>
</dbReference>
<keyword evidence="3" id="KW-1185">Reference proteome</keyword>
<evidence type="ECO:0000313" key="2">
    <source>
        <dbReference type="EMBL" id="KGM52945.1"/>
    </source>
</evidence>
<dbReference type="Proteomes" id="UP000030017">
    <property type="component" value="Unassembled WGS sequence"/>
</dbReference>
<feature type="transmembrane region" description="Helical" evidence="1">
    <location>
        <begin position="314"/>
        <end position="333"/>
    </location>
</feature>
<comment type="caution">
    <text evidence="2">The sequence shown here is derived from an EMBL/GenBank/DDBJ whole genome shotgun (WGS) entry which is preliminary data.</text>
</comment>
<keyword evidence="1" id="KW-0812">Transmembrane</keyword>
<dbReference type="OrthoDB" id="6059391at2"/>
<name>A0A0A0ERU5_9GAMM</name>
<evidence type="ECO:0000256" key="1">
    <source>
        <dbReference type="SAM" id="Phobius"/>
    </source>
</evidence>
<dbReference type="EMBL" id="AVPS01000001">
    <property type="protein sequence ID" value="KGM52945.1"/>
    <property type="molecule type" value="Genomic_DNA"/>
</dbReference>